<proteinExistence type="predicted"/>
<reference evidence="4 5" key="1">
    <citation type="submission" date="2019-11" db="EMBL/GenBank/DDBJ databases">
        <title>First report of rice panicle blight caused by Xanthomonas sp. in Iran.</title>
        <authorList>
            <person name="Mirghasempour S.A."/>
            <person name="Huang S."/>
            <person name="Brady C.L."/>
            <person name="Studholme D.J."/>
        </authorList>
    </citation>
    <scope>NUCLEOTIDE SEQUENCE [LARGE SCALE GENOMIC DNA]</scope>
    <source>
        <strain evidence="2 5">ASD011</strain>
        <strain evidence="4">SAM114</strain>
    </source>
</reference>
<organism evidence="2 5">
    <name type="scientific">Xanthomonas sontii</name>
    <dbReference type="NCBI Taxonomy" id="2650745"/>
    <lineage>
        <taxon>Bacteria</taxon>
        <taxon>Pseudomonadati</taxon>
        <taxon>Pseudomonadota</taxon>
        <taxon>Gammaproteobacteria</taxon>
        <taxon>Lysobacterales</taxon>
        <taxon>Lysobacteraceae</taxon>
        <taxon>Xanthomonas</taxon>
    </lineage>
</organism>
<dbReference type="EMBL" id="WJPN01000009">
    <property type="protein sequence ID" value="MRH01020.1"/>
    <property type="molecule type" value="Genomic_DNA"/>
</dbReference>
<comment type="caution">
    <text evidence="2">The sequence shown here is derived from an EMBL/GenBank/DDBJ whole genome shotgun (WGS) entry which is preliminary data.</text>
</comment>
<keyword evidence="4" id="KW-1185">Reference proteome</keyword>
<gene>
    <name evidence="2" type="ORF">GIY21_12045</name>
    <name evidence="3" type="ORF">GIY22_12875</name>
</gene>
<feature type="chain" id="PRO_5026661730" evidence="1">
    <location>
        <begin position="24"/>
        <end position="109"/>
    </location>
</feature>
<reference evidence="3" key="2">
    <citation type="journal article" date="2020" name="Plant Dis.">
        <title>A Grain Rot of Rice in Iran Caused by a Xanthomonas Strain Closely Related to X. sacchari.</title>
        <authorList>
            <person name="Mirghasempour S.A."/>
            <person name="Huang S."/>
            <person name="Studholme D.J."/>
            <person name="Brady C.L."/>
        </authorList>
    </citation>
    <scope>NUCLEOTIDE SEQUENCE</scope>
    <source>
        <strain evidence="3">SAM114</strain>
    </source>
</reference>
<evidence type="ECO:0000256" key="1">
    <source>
        <dbReference type="SAM" id="SignalP"/>
    </source>
</evidence>
<dbReference type="EMBL" id="WJPM01000010">
    <property type="protein sequence ID" value="MRH75513.1"/>
    <property type="molecule type" value="Genomic_DNA"/>
</dbReference>
<evidence type="ECO:0000313" key="2">
    <source>
        <dbReference type="EMBL" id="MRH01020.1"/>
    </source>
</evidence>
<dbReference type="Proteomes" id="UP000439314">
    <property type="component" value="Unassembled WGS sequence"/>
</dbReference>
<feature type="signal peptide" evidence="1">
    <location>
        <begin position="1"/>
        <end position="23"/>
    </location>
</feature>
<name>A0A6N7QAY6_9XANT</name>
<evidence type="ECO:0000313" key="3">
    <source>
        <dbReference type="EMBL" id="MRH75513.1"/>
    </source>
</evidence>
<sequence length="109" mass="11933">MQRARISWLAGWLLLGATSLAQAEPTSDLLNVVTLRPYIGAPWVYIDVDSDAFCGTFTFVIDTTQPNGKEAYAAAMTALTTGKKVRLEVPTDTGCKGWASKLQSIFIYR</sequence>
<dbReference type="AlphaFoldDB" id="A0A6N7QAY6"/>
<protein>
    <submittedName>
        <fullName evidence="2">Uncharacterized protein</fullName>
    </submittedName>
</protein>
<keyword evidence="1" id="KW-0732">Signal</keyword>
<accession>A0A6N7QAY6</accession>
<evidence type="ECO:0000313" key="5">
    <source>
        <dbReference type="Proteomes" id="UP000439314"/>
    </source>
</evidence>
<evidence type="ECO:0000313" key="4">
    <source>
        <dbReference type="Proteomes" id="UP000437931"/>
    </source>
</evidence>
<dbReference type="Proteomes" id="UP000437931">
    <property type="component" value="Unassembled WGS sequence"/>
</dbReference>
<dbReference type="RefSeq" id="WP_148829802.1">
    <property type="nucleotide sequence ID" value="NZ_CP132342.1"/>
</dbReference>